<keyword evidence="3" id="KW-1185">Reference proteome</keyword>
<proteinExistence type="predicted"/>
<comment type="caution">
    <text evidence="2">The sequence shown here is derived from an EMBL/GenBank/DDBJ whole genome shotgun (WGS) entry which is preliminary data.</text>
</comment>
<reference evidence="2" key="2">
    <citation type="submission" date="2023-06" db="EMBL/GenBank/DDBJ databases">
        <authorList>
            <person name="Ma L."/>
            <person name="Liu K.-W."/>
            <person name="Li Z."/>
            <person name="Hsiao Y.-Y."/>
            <person name="Qi Y."/>
            <person name="Fu T."/>
            <person name="Tang G."/>
            <person name="Zhang D."/>
            <person name="Sun W.-H."/>
            <person name="Liu D.-K."/>
            <person name="Li Y."/>
            <person name="Chen G.-Z."/>
            <person name="Liu X.-D."/>
            <person name="Liao X.-Y."/>
            <person name="Jiang Y.-T."/>
            <person name="Yu X."/>
            <person name="Hao Y."/>
            <person name="Huang J."/>
            <person name="Zhao X.-W."/>
            <person name="Ke S."/>
            <person name="Chen Y.-Y."/>
            <person name="Wu W.-L."/>
            <person name="Hsu J.-L."/>
            <person name="Lin Y.-F."/>
            <person name="Huang M.-D."/>
            <person name="Li C.-Y."/>
            <person name="Huang L."/>
            <person name="Wang Z.-W."/>
            <person name="Zhao X."/>
            <person name="Zhong W.-Y."/>
            <person name="Peng D.-H."/>
            <person name="Ahmad S."/>
            <person name="Lan S."/>
            <person name="Zhang J.-S."/>
            <person name="Tsai W.-C."/>
            <person name="Van De Peer Y."/>
            <person name="Liu Z.-J."/>
        </authorList>
    </citation>
    <scope>NUCLEOTIDE SEQUENCE</scope>
    <source>
        <strain evidence="2">CP</strain>
        <tissue evidence="2">Leaves</tissue>
    </source>
</reference>
<reference evidence="2" key="1">
    <citation type="journal article" date="2023" name="Nat. Commun.">
        <title>Diploid and tetraploid genomes of Acorus and the evolution of monocots.</title>
        <authorList>
            <person name="Ma L."/>
            <person name="Liu K.W."/>
            <person name="Li Z."/>
            <person name="Hsiao Y.Y."/>
            <person name="Qi Y."/>
            <person name="Fu T."/>
            <person name="Tang G.D."/>
            <person name="Zhang D."/>
            <person name="Sun W.H."/>
            <person name="Liu D.K."/>
            <person name="Li Y."/>
            <person name="Chen G.Z."/>
            <person name="Liu X.D."/>
            <person name="Liao X.Y."/>
            <person name="Jiang Y.T."/>
            <person name="Yu X."/>
            <person name="Hao Y."/>
            <person name="Huang J."/>
            <person name="Zhao X.W."/>
            <person name="Ke S."/>
            <person name="Chen Y.Y."/>
            <person name="Wu W.L."/>
            <person name="Hsu J.L."/>
            <person name="Lin Y.F."/>
            <person name="Huang M.D."/>
            <person name="Li C.Y."/>
            <person name="Huang L."/>
            <person name="Wang Z.W."/>
            <person name="Zhao X."/>
            <person name="Zhong W.Y."/>
            <person name="Peng D.H."/>
            <person name="Ahmad S."/>
            <person name="Lan S."/>
            <person name="Zhang J.S."/>
            <person name="Tsai W.C."/>
            <person name="Van de Peer Y."/>
            <person name="Liu Z.J."/>
        </authorList>
    </citation>
    <scope>NUCLEOTIDE SEQUENCE</scope>
    <source>
        <strain evidence="2">CP</strain>
    </source>
</reference>
<accession>A0AAV9CF12</accession>
<dbReference type="AlphaFoldDB" id="A0AAV9CF12"/>
<feature type="region of interest" description="Disordered" evidence="1">
    <location>
        <begin position="1"/>
        <end position="29"/>
    </location>
</feature>
<dbReference type="Proteomes" id="UP001180020">
    <property type="component" value="Unassembled WGS sequence"/>
</dbReference>
<organism evidence="2 3">
    <name type="scientific">Acorus calamus</name>
    <name type="common">Sweet flag</name>
    <dbReference type="NCBI Taxonomy" id="4465"/>
    <lineage>
        <taxon>Eukaryota</taxon>
        <taxon>Viridiplantae</taxon>
        <taxon>Streptophyta</taxon>
        <taxon>Embryophyta</taxon>
        <taxon>Tracheophyta</taxon>
        <taxon>Spermatophyta</taxon>
        <taxon>Magnoliopsida</taxon>
        <taxon>Liliopsida</taxon>
        <taxon>Acoraceae</taxon>
        <taxon>Acorus</taxon>
    </lineage>
</organism>
<evidence type="ECO:0000313" key="3">
    <source>
        <dbReference type="Proteomes" id="UP001180020"/>
    </source>
</evidence>
<dbReference type="EMBL" id="JAUJYO010000019">
    <property type="protein sequence ID" value="KAK1287071.1"/>
    <property type="molecule type" value="Genomic_DNA"/>
</dbReference>
<gene>
    <name evidence="2" type="ORF">QJS10_CPB19g00453</name>
</gene>
<name>A0AAV9CF12_ACOCL</name>
<protein>
    <submittedName>
        <fullName evidence="2">Uncharacterized protein</fullName>
    </submittedName>
</protein>
<evidence type="ECO:0000256" key="1">
    <source>
        <dbReference type="SAM" id="MobiDB-lite"/>
    </source>
</evidence>
<evidence type="ECO:0000313" key="2">
    <source>
        <dbReference type="EMBL" id="KAK1287071.1"/>
    </source>
</evidence>
<sequence>MDHPLFGLGVGGHNGDPSPPRKNRTAGRKRGWKVAFRPDDSGECCYITPTGIVYRSLPKVFEGLMNDNVRRGRLRRRRTRWV</sequence>